<dbReference type="SUPFAM" id="SSF82185">
    <property type="entry name" value="Histone H3 K4-specific methyltransferase SET7/9 N-terminal domain"/>
    <property type="match status" value="1"/>
</dbReference>
<evidence type="ECO:0000313" key="1">
    <source>
        <dbReference type="EMBL" id="QHT25888.1"/>
    </source>
</evidence>
<accession>A0A6C0EAK5</accession>
<proteinExistence type="predicted"/>
<reference evidence="1" key="1">
    <citation type="journal article" date="2020" name="Nature">
        <title>Giant virus diversity and host interactions through global metagenomics.</title>
        <authorList>
            <person name="Schulz F."/>
            <person name="Roux S."/>
            <person name="Paez-Espino D."/>
            <person name="Jungbluth S."/>
            <person name="Walsh D.A."/>
            <person name="Denef V.J."/>
            <person name="McMahon K.D."/>
            <person name="Konstantinidis K.T."/>
            <person name="Eloe-Fadrosh E.A."/>
            <person name="Kyrpides N.C."/>
            <person name="Woyke T."/>
        </authorList>
    </citation>
    <scope>NUCLEOTIDE SEQUENCE</scope>
    <source>
        <strain evidence="1">GVMAG-M-3300023179-27</strain>
    </source>
</reference>
<dbReference type="EMBL" id="MN739776">
    <property type="protein sequence ID" value="QHT25888.1"/>
    <property type="molecule type" value="Genomic_DNA"/>
</dbReference>
<dbReference type="Gene3D" id="2.20.110.10">
    <property type="entry name" value="Histone H3 K4-specific methyltransferase SET7/9 N-terminal domain"/>
    <property type="match status" value="1"/>
</dbReference>
<sequence>MTLIEIIKKCERYTSSTDYRYKKCGNCIVILKPLPDTITNEERLHKSYDNRYRIPINDKYAQYRGNKFYVEKIIDIDTLEDVSQVVNSCYSKKIKYVVNQIVETIFDEEKHKVLGGGIHYFKNIIPAYYWQNDVKNGKYLSWNEDGGLIKKCVYKNGKLDGKYMEFYNDGRAKKICNYKNGVFDGKYIAYNEHGGVMMKCEYVNGQCIVDKSVMEKKN</sequence>
<dbReference type="AlphaFoldDB" id="A0A6C0EAK5"/>
<protein>
    <submittedName>
        <fullName evidence="1">Uncharacterized protein</fullName>
    </submittedName>
</protein>
<name>A0A6C0EAK5_9ZZZZ</name>
<organism evidence="1">
    <name type="scientific">viral metagenome</name>
    <dbReference type="NCBI Taxonomy" id="1070528"/>
    <lineage>
        <taxon>unclassified sequences</taxon>
        <taxon>metagenomes</taxon>
        <taxon>organismal metagenomes</taxon>
    </lineage>
</organism>